<name>A0A9R1V6Z9_LACSA</name>
<dbReference type="Gene3D" id="3.30.200.20">
    <property type="entry name" value="Phosphorylase Kinase, domain 1"/>
    <property type="match status" value="1"/>
</dbReference>
<dbReference type="PANTHER" id="PTHR48007">
    <property type="entry name" value="LEUCINE-RICH REPEAT RECEPTOR-LIKE PROTEIN KINASE PXC1"/>
    <property type="match status" value="1"/>
</dbReference>
<comment type="caution">
    <text evidence="9">The sequence shown here is derived from an EMBL/GenBank/DDBJ whole genome shotgun (WGS) entry which is preliminary data.</text>
</comment>
<evidence type="ECO:0000256" key="3">
    <source>
        <dbReference type="ARBA" id="ARBA00022692"/>
    </source>
</evidence>
<dbReference type="InterPro" id="IPR032675">
    <property type="entry name" value="LRR_dom_sf"/>
</dbReference>
<dbReference type="AlphaFoldDB" id="A0A9R1V6Z9"/>
<keyword evidence="7" id="KW-0732">Signal</keyword>
<keyword evidence="3" id="KW-0812">Transmembrane</keyword>
<dbReference type="GO" id="GO:0045088">
    <property type="term" value="P:regulation of innate immune response"/>
    <property type="evidence" value="ECO:0000318"/>
    <property type="project" value="GO_Central"/>
</dbReference>
<evidence type="ECO:0000256" key="4">
    <source>
        <dbReference type="ARBA" id="ARBA00022737"/>
    </source>
</evidence>
<dbReference type="PROSITE" id="PS50011">
    <property type="entry name" value="PROTEIN_KINASE_DOM"/>
    <property type="match status" value="1"/>
</dbReference>
<dbReference type="SUPFAM" id="SSF52058">
    <property type="entry name" value="L domain-like"/>
    <property type="match status" value="1"/>
</dbReference>
<dbReference type="Pfam" id="PF07714">
    <property type="entry name" value="PK_Tyr_Ser-Thr"/>
    <property type="match status" value="1"/>
</dbReference>
<keyword evidence="10" id="KW-1185">Reference proteome</keyword>
<dbReference type="InterPro" id="IPR046959">
    <property type="entry name" value="PRK1-6/SRF4-like"/>
</dbReference>
<dbReference type="InterPro" id="IPR003591">
    <property type="entry name" value="Leu-rich_rpt_typical-subtyp"/>
</dbReference>
<protein>
    <recommendedName>
        <fullName evidence="8">Protein kinase domain-containing protein</fullName>
    </recommendedName>
</protein>
<dbReference type="PRINTS" id="PR00019">
    <property type="entry name" value="LEURICHRPT"/>
</dbReference>
<dbReference type="InterPro" id="IPR001611">
    <property type="entry name" value="Leu-rich_rpt"/>
</dbReference>
<dbReference type="GO" id="GO:0051707">
    <property type="term" value="P:response to other organism"/>
    <property type="evidence" value="ECO:0007669"/>
    <property type="project" value="UniProtKB-ARBA"/>
</dbReference>
<keyword evidence="2" id="KW-0433">Leucine-rich repeat</keyword>
<dbReference type="Gene3D" id="3.80.10.10">
    <property type="entry name" value="Ribonuclease Inhibitor"/>
    <property type="match status" value="1"/>
</dbReference>
<dbReference type="GO" id="GO:0006952">
    <property type="term" value="P:defense response"/>
    <property type="evidence" value="ECO:0007669"/>
    <property type="project" value="UniProtKB-ARBA"/>
</dbReference>
<feature type="signal peptide" evidence="7">
    <location>
        <begin position="1"/>
        <end position="24"/>
    </location>
</feature>
<evidence type="ECO:0000256" key="7">
    <source>
        <dbReference type="SAM" id="SignalP"/>
    </source>
</evidence>
<dbReference type="EMBL" id="NBSK02000006">
    <property type="protein sequence ID" value="KAJ0199418.1"/>
    <property type="molecule type" value="Genomic_DNA"/>
</dbReference>
<gene>
    <name evidence="9" type="ORF">LSAT_V11C600335100</name>
</gene>
<reference evidence="9 10" key="1">
    <citation type="journal article" date="2017" name="Nat. Commun.">
        <title>Genome assembly with in vitro proximity ligation data and whole-genome triplication in lettuce.</title>
        <authorList>
            <person name="Reyes-Chin-Wo S."/>
            <person name="Wang Z."/>
            <person name="Yang X."/>
            <person name="Kozik A."/>
            <person name="Arikit S."/>
            <person name="Song C."/>
            <person name="Xia L."/>
            <person name="Froenicke L."/>
            <person name="Lavelle D.O."/>
            <person name="Truco M.J."/>
            <person name="Xia R."/>
            <person name="Zhu S."/>
            <person name="Xu C."/>
            <person name="Xu H."/>
            <person name="Xu X."/>
            <person name="Cox K."/>
            <person name="Korf I."/>
            <person name="Meyers B.C."/>
            <person name="Michelmore R.W."/>
        </authorList>
    </citation>
    <scope>NUCLEOTIDE SEQUENCE [LARGE SCALE GENOMIC DNA]</scope>
    <source>
        <strain evidence="10">cv. Salinas</strain>
        <tissue evidence="9">Seedlings</tissue>
    </source>
</reference>
<dbReference type="InterPro" id="IPR001245">
    <property type="entry name" value="Ser-Thr/Tyr_kinase_cat_dom"/>
</dbReference>
<evidence type="ECO:0000313" key="10">
    <source>
        <dbReference type="Proteomes" id="UP000235145"/>
    </source>
</evidence>
<dbReference type="SUPFAM" id="SSF56112">
    <property type="entry name" value="Protein kinase-like (PK-like)"/>
    <property type="match status" value="1"/>
</dbReference>
<dbReference type="Pfam" id="PF13855">
    <property type="entry name" value="LRR_8"/>
    <property type="match status" value="1"/>
</dbReference>
<evidence type="ECO:0000256" key="5">
    <source>
        <dbReference type="ARBA" id="ARBA00022989"/>
    </source>
</evidence>
<dbReference type="InterPro" id="IPR011009">
    <property type="entry name" value="Kinase-like_dom_sf"/>
</dbReference>
<comment type="subcellular location">
    <subcellularLocation>
        <location evidence="1">Membrane</location>
    </subcellularLocation>
</comment>
<sequence length="829" mass="91964">MAAITFILHLFFLIPFLQINYSHSQSLRSLQTLFTTFNARGTSNYCPSSTSSSVAINLPTLIPNSSLTLVCYNNIITQLHITGDNNNRFDHEYLSTESFFYTISAIFPNLKVLSLVSLALDGPLPASVLAKTVSSLEILNISSNHFHGDIPFELSYLKNLQTLVLDHNNFSGSIPDWLGNLSSLRVLSFKNNSLNGSLPFSLSRLLSLRVLDLSKNQLSGDVPVDFKNLTNLQVLDLESNQLGPSFPVLHNRLLVLVLRENRFSYGIQGYDLRSFFQLRKLDLSSNEFNGPLPDFLFSLPSISYLNFSGNKFTGKLSANVSCNDELVSVDLSLNRFTGELPTCMQTLENNKRGSVLYGWNCLSNVDKKQQHNDSFCHNEALAVMIKPPVSGDDGSSKSSKVKVVVASSVVGGVVIGGVAVFGVVLVAIRSEFFGGGCAAATPQIRVLVEKISPAYTIKMLTDARYISETMKLGAVGILAYRTYVLGELIEATNNFHRSTCMGDGSHGQLYKGQLNDGSIVAIRNLKLRKRCSIQSYTRQIELISKLRHPNLVNPIGHCFERHTDDSAIIHGVFLVFEFVPNGTLRASLMVRLTRKVKPTILKIFTNLKIKMTAGQKFSWAQRLSAAIGISKGIQFLNTRITAKLFPDNLKITDVLLDQNFQVKISGYNLPLLPETKVSAGHSATRSSENLGRSKRFETEEDDHDHVYDMGVIMLELILGRAIDCISDITIAKDMLHVSLVADEVARRSILDPLVRKECCDESLKTLMELCLRCMSKDRPSIDDVLWNLEFIAQAHTSSMEDSMNNIQTSTNEKMNNIQTSTNETIVSIT</sequence>
<feature type="chain" id="PRO_5040337145" description="Protein kinase domain-containing protein" evidence="7">
    <location>
        <begin position="25"/>
        <end position="829"/>
    </location>
</feature>
<evidence type="ECO:0000256" key="2">
    <source>
        <dbReference type="ARBA" id="ARBA00022614"/>
    </source>
</evidence>
<dbReference type="Proteomes" id="UP000235145">
    <property type="component" value="Unassembled WGS sequence"/>
</dbReference>
<dbReference type="Pfam" id="PF13516">
    <property type="entry name" value="LRR_6"/>
    <property type="match status" value="1"/>
</dbReference>
<dbReference type="GO" id="GO:0005524">
    <property type="term" value="F:ATP binding"/>
    <property type="evidence" value="ECO:0007669"/>
    <property type="project" value="InterPro"/>
</dbReference>
<evidence type="ECO:0000259" key="8">
    <source>
        <dbReference type="PROSITE" id="PS50011"/>
    </source>
</evidence>
<dbReference type="PANTHER" id="PTHR48007:SF4">
    <property type="entry name" value="LEUCINE-RICH REPEAT RECEPTOR-LIKE PROTEIN KINASE PXC1"/>
    <property type="match status" value="1"/>
</dbReference>
<keyword evidence="5" id="KW-1133">Transmembrane helix</keyword>
<evidence type="ECO:0000256" key="6">
    <source>
        <dbReference type="ARBA" id="ARBA00023136"/>
    </source>
</evidence>
<proteinExistence type="predicted"/>
<accession>A0A9R1V6Z9</accession>
<dbReference type="SMART" id="SM00369">
    <property type="entry name" value="LRR_TYP"/>
    <property type="match status" value="4"/>
</dbReference>
<evidence type="ECO:0000313" key="9">
    <source>
        <dbReference type="EMBL" id="KAJ0199418.1"/>
    </source>
</evidence>
<dbReference type="Gene3D" id="1.10.510.10">
    <property type="entry name" value="Transferase(Phosphotransferase) domain 1"/>
    <property type="match status" value="1"/>
</dbReference>
<dbReference type="InterPro" id="IPR000719">
    <property type="entry name" value="Prot_kinase_dom"/>
</dbReference>
<dbReference type="Pfam" id="PF00560">
    <property type="entry name" value="LRR_1"/>
    <property type="match status" value="2"/>
</dbReference>
<dbReference type="FunFam" id="3.80.10.10:FF:000383">
    <property type="entry name" value="Leucine-rich repeat receptor protein kinase EMS1"/>
    <property type="match status" value="1"/>
</dbReference>
<keyword evidence="6" id="KW-0472">Membrane</keyword>
<dbReference type="GO" id="GO:0016020">
    <property type="term" value="C:membrane"/>
    <property type="evidence" value="ECO:0007669"/>
    <property type="project" value="UniProtKB-SubCell"/>
</dbReference>
<feature type="domain" description="Protein kinase" evidence="8">
    <location>
        <begin position="495"/>
        <end position="791"/>
    </location>
</feature>
<dbReference type="GO" id="GO:0004672">
    <property type="term" value="F:protein kinase activity"/>
    <property type="evidence" value="ECO:0000318"/>
    <property type="project" value="GO_Central"/>
</dbReference>
<keyword evidence="4" id="KW-0677">Repeat</keyword>
<evidence type="ECO:0000256" key="1">
    <source>
        <dbReference type="ARBA" id="ARBA00004370"/>
    </source>
</evidence>
<organism evidence="9 10">
    <name type="scientific">Lactuca sativa</name>
    <name type="common">Garden lettuce</name>
    <dbReference type="NCBI Taxonomy" id="4236"/>
    <lineage>
        <taxon>Eukaryota</taxon>
        <taxon>Viridiplantae</taxon>
        <taxon>Streptophyta</taxon>
        <taxon>Embryophyta</taxon>
        <taxon>Tracheophyta</taxon>
        <taxon>Spermatophyta</taxon>
        <taxon>Magnoliopsida</taxon>
        <taxon>eudicotyledons</taxon>
        <taxon>Gunneridae</taxon>
        <taxon>Pentapetalae</taxon>
        <taxon>asterids</taxon>
        <taxon>campanulids</taxon>
        <taxon>Asterales</taxon>
        <taxon>Asteraceae</taxon>
        <taxon>Cichorioideae</taxon>
        <taxon>Cichorieae</taxon>
        <taxon>Lactucinae</taxon>
        <taxon>Lactuca</taxon>
    </lineage>
</organism>